<organism evidence="2 3">
    <name type="scientific">Microbacterium saccharophilum</name>
    <dbReference type="NCBI Taxonomy" id="1213358"/>
    <lineage>
        <taxon>Bacteria</taxon>
        <taxon>Bacillati</taxon>
        <taxon>Actinomycetota</taxon>
        <taxon>Actinomycetes</taxon>
        <taxon>Micrococcales</taxon>
        <taxon>Microbacteriaceae</taxon>
        <taxon>Microbacterium</taxon>
    </lineage>
</organism>
<evidence type="ECO:0000313" key="3">
    <source>
        <dbReference type="Proteomes" id="UP000198702"/>
    </source>
</evidence>
<gene>
    <name evidence="2" type="ORF">SAMN04487751_1017</name>
</gene>
<feature type="region of interest" description="Disordered" evidence="1">
    <location>
        <begin position="119"/>
        <end position="138"/>
    </location>
</feature>
<protein>
    <submittedName>
        <fullName evidence="2">Uncharacterized protein</fullName>
    </submittedName>
</protein>
<proteinExistence type="predicted"/>
<evidence type="ECO:0000256" key="1">
    <source>
        <dbReference type="SAM" id="MobiDB-lite"/>
    </source>
</evidence>
<sequence length="138" mass="15267">MNEYERVERPGLPLRLDASERERELVDKWSPEEVSELARHGDPSLARQPLSLSGAEQVRSEVVWMRPTELVPAVTGRVAGQGIDLESSLARRARAFPTQGVAATRRAIRERALHLPPVEAFGNGRADHGSVRRSGIGR</sequence>
<dbReference type="EMBL" id="FOQZ01000001">
    <property type="protein sequence ID" value="SFI30760.1"/>
    <property type="molecule type" value="Genomic_DNA"/>
</dbReference>
<reference evidence="2 3" key="1">
    <citation type="submission" date="2016-10" db="EMBL/GenBank/DDBJ databases">
        <authorList>
            <person name="Varghese N."/>
            <person name="Submissions S."/>
        </authorList>
    </citation>
    <scope>NUCLEOTIDE SEQUENCE [LARGE SCALE GENOMIC DNA]</scope>
    <source>
        <strain evidence="2 3">UNC380MFSha3.1</strain>
    </source>
</reference>
<comment type="caution">
    <text evidence="2">The sequence shown here is derived from an EMBL/GenBank/DDBJ whole genome shotgun (WGS) entry which is preliminary data.</text>
</comment>
<dbReference type="Proteomes" id="UP000198702">
    <property type="component" value="Unassembled WGS sequence"/>
</dbReference>
<dbReference type="AlphaFoldDB" id="A0A7Z7D116"/>
<accession>A0A7Z7D116</accession>
<evidence type="ECO:0000313" key="2">
    <source>
        <dbReference type="EMBL" id="SFI30760.1"/>
    </source>
</evidence>
<name>A0A7Z7D116_9MICO</name>